<organism evidence="3 4">
    <name type="scientific">Cryptosporidium canis</name>
    <dbReference type="NCBI Taxonomy" id="195482"/>
    <lineage>
        <taxon>Eukaryota</taxon>
        <taxon>Sar</taxon>
        <taxon>Alveolata</taxon>
        <taxon>Apicomplexa</taxon>
        <taxon>Conoidasida</taxon>
        <taxon>Coccidia</taxon>
        <taxon>Eucoccidiorida</taxon>
        <taxon>Eimeriorina</taxon>
        <taxon>Cryptosporidiidae</taxon>
        <taxon>Cryptosporidium</taxon>
    </lineage>
</organism>
<dbReference type="Gene3D" id="1.25.10.10">
    <property type="entry name" value="Leucine-rich Repeat Variant"/>
    <property type="match status" value="1"/>
</dbReference>
<accession>A0ABQ8P8I0</accession>
<comment type="caution">
    <text evidence="3">The sequence shown here is derived from an EMBL/GenBank/DDBJ whole genome shotgun (WGS) entry which is preliminary data.</text>
</comment>
<dbReference type="Gene3D" id="3.30.830.10">
    <property type="entry name" value="Metalloenzyme, LuxS/M16 peptidase-like"/>
    <property type="match status" value="2"/>
</dbReference>
<dbReference type="SUPFAM" id="SSF48371">
    <property type="entry name" value="ARM repeat"/>
    <property type="match status" value="1"/>
</dbReference>
<dbReference type="InterPro" id="IPR050626">
    <property type="entry name" value="Peptidase_M16"/>
</dbReference>
<protein>
    <submittedName>
        <fullName evidence="3">Insulinase like peptidase</fullName>
    </submittedName>
</protein>
<evidence type="ECO:0000256" key="1">
    <source>
        <dbReference type="ARBA" id="ARBA00022723"/>
    </source>
</evidence>
<evidence type="ECO:0000313" key="3">
    <source>
        <dbReference type="EMBL" id="KAJ1612231.1"/>
    </source>
</evidence>
<name>A0ABQ8P8I0_9CRYT</name>
<sequence>MGCCVTKDVSTLGNDKLEKESHGLSFSHGLIPGSQFTGRVSSLKEMMYTEHINNKNICHTSSMEFIQPQMKELHAIWIISILRKLRSEIDTIFLLSRLIEIMELLDPSDGNSIVRSHMCESGAVEIISNTIRHHKGSPEIVLICIFLLTHLFFNDGISEQMVPLIIPEILDLFTNLEMMHWDSSENNSILMAIFRLIFISSSDSQRVCEIWIESDVGRKIVLYLKDESIDERTQIWGFAALRFLVRSSLRACEEFLKLGVFELATPKLDKNQDLFLIESILALYVAILSTSKDFKLNNPNIIREILEIVAGNINNCQIVQHGLVILVISCQRTEVYSHIISAYGAKKLIQSIIRTYRKDSAYIQIIHLSKLLIECLCSYCSKTTSIKLVNNRLVFSQQFDPEPGSKKDLEERNDEKDKGQMPHVKRYTLANRLEVLLVSGSDRLTSSVSFGLNLGSFFDPREYLGFSRVLSCLFQYIPGKENEFMKLVDSIHKKGQTCITYYWIPQSSETTAEFSGIFSSECLDEYLGRIRSSLDVLEYPVEIVSRCMEMQRKEYESEAFSGAVYRRAIIRSIFDSGLQGSLVVDQDYDIQGLALEIKRFKRKYYSSRAMKLIIESSFNFEYLIKLVNKHFSTIPNFEIDVKGLRSSLGISSLRPERLFGSLVDYKGPENKISLIFVLDSEKGASLASRRMPLFEYFVKHYFCGEFSGSLRNAISPLVLTCSVDYFVDRLAFVWLEVESEGENIAMEETLELVYSSVVLLRKTGIEQDYLDFLRNNCIANYMNYDLMDYKISIQDRVDSLINYNIWHKLDRFCSDSGPGVALEEFNRLLAFLDVENLLILVNSYQVNYLMNTHNYGYDCEDRLTYNEEYTENCPDYTENETASSSTFLSSSGTDDGISRVSRNRTLDQEEDHQYSYLEPFLKIKYNVGRIPARLRERLERTKESLGLINGISRPFINPYTPKHFKLVNFIWAPLSKASIAANCLDNRPDQEQDEEASNQTYLPSNLLLGMGSVFSSKSAAGSDPRMLKYSDTQISLVKNINIWYKARNDQRFPYFRGALRLSSPLGPFTIINFILSFVLAISLRSIINFPLIQDAKLSLSLNSGPDHSSLHPSIDFQIAGYSSSLYPLLETISTTLNSDELLSDAYFSESVQTYKAQLVARKHSMTSVLKARELSWRLTTPNYPSLGRQLLGLSQVTQQRLVNAFRQFKENLCIDGLFVGNLDRMELEDLLKGFSSNFGSGATSQQCLKGLNRRSFAIKDVRGTAYRRMVYHYIRPAPLSSPSGYNCSSLEHKASPRASSKSSMESFFKHLGEEFGEIHSTNGTIQSGYLDCISSSNDFGPNIALLDIIVYTDSVELKSDDMATGILYLNDAYYNIMWFKESLKITKASLSLKTSVERFDGYFKWSIQLESCKYSANDLGLYISHLTSLYQSSLQSGSGEDFDLIKKLTVSKLRSRLTKTGIDEEFSSHRFNIGYLEYMIEDLGRLEYSQFVSRMSQVLRDNALFLLVQVQSTALNELSLTPSSRSARLKARDHAQARPRLGTTISIPAGFKHIKHIDELVQDDRIPTHPPDFD</sequence>
<reference evidence="3" key="1">
    <citation type="submission" date="2022-10" db="EMBL/GenBank/DDBJ databases">
        <title>Adaptive evolution leads to modifications in subtelomeric GC content in a zoonotic Cryptosporidium species.</title>
        <authorList>
            <person name="Li J."/>
            <person name="Feng Y."/>
            <person name="Xiao L."/>
        </authorList>
    </citation>
    <scope>NUCLEOTIDE SEQUENCE</scope>
    <source>
        <strain evidence="3">25894</strain>
    </source>
</reference>
<dbReference type="PANTHER" id="PTHR43690:SF18">
    <property type="entry name" value="INSULIN-DEGRADING ENZYME-RELATED"/>
    <property type="match status" value="1"/>
</dbReference>
<keyword evidence="4" id="KW-1185">Reference proteome</keyword>
<dbReference type="PANTHER" id="PTHR43690">
    <property type="entry name" value="NARDILYSIN"/>
    <property type="match status" value="1"/>
</dbReference>
<feature type="region of interest" description="Disordered" evidence="2">
    <location>
        <begin position="876"/>
        <end position="899"/>
    </location>
</feature>
<dbReference type="SUPFAM" id="SSF63411">
    <property type="entry name" value="LuxS/MPP-like metallohydrolase"/>
    <property type="match status" value="2"/>
</dbReference>
<dbReference type="InterPro" id="IPR011249">
    <property type="entry name" value="Metalloenz_LuxS/M16"/>
</dbReference>
<evidence type="ECO:0000256" key="2">
    <source>
        <dbReference type="SAM" id="MobiDB-lite"/>
    </source>
</evidence>
<dbReference type="InterPro" id="IPR011989">
    <property type="entry name" value="ARM-like"/>
</dbReference>
<evidence type="ECO:0000313" key="4">
    <source>
        <dbReference type="Proteomes" id="UP001071777"/>
    </source>
</evidence>
<proteinExistence type="predicted"/>
<gene>
    <name evidence="3" type="ORF">OJ252_1320</name>
</gene>
<dbReference type="EMBL" id="JAPCXB010000048">
    <property type="protein sequence ID" value="KAJ1612231.1"/>
    <property type="molecule type" value="Genomic_DNA"/>
</dbReference>
<dbReference type="Proteomes" id="UP001071777">
    <property type="component" value="Unassembled WGS sequence"/>
</dbReference>
<dbReference type="InterPro" id="IPR016024">
    <property type="entry name" value="ARM-type_fold"/>
</dbReference>
<keyword evidence="1" id="KW-0479">Metal-binding</keyword>